<evidence type="ECO:0000256" key="1">
    <source>
        <dbReference type="SAM" id="Phobius"/>
    </source>
</evidence>
<name>A0AAD6ZHK0_9AGAR</name>
<keyword evidence="1" id="KW-0812">Transmembrane</keyword>
<feature type="transmembrane region" description="Helical" evidence="1">
    <location>
        <begin position="207"/>
        <end position="225"/>
    </location>
</feature>
<protein>
    <recommendedName>
        <fullName evidence="4">Ankyrin</fullName>
    </recommendedName>
</protein>
<proteinExistence type="predicted"/>
<feature type="transmembrane region" description="Helical" evidence="1">
    <location>
        <begin position="133"/>
        <end position="151"/>
    </location>
</feature>
<evidence type="ECO:0000313" key="2">
    <source>
        <dbReference type="EMBL" id="KAJ7323272.1"/>
    </source>
</evidence>
<keyword evidence="1" id="KW-0472">Membrane</keyword>
<keyword evidence="1" id="KW-1133">Transmembrane helix</keyword>
<feature type="transmembrane region" description="Helical" evidence="1">
    <location>
        <begin position="35"/>
        <end position="52"/>
    </location>
</feature>
<sequence>MGAHCIPSNPNISGIGVRTAIYTQSLLCFAPDQSIGMLAVAFAILISTTIEARAKGGPMITSFYAAIILDLSWMNNTSMFIWLLLYAHHRSTADNLPAIPATWNGWLKTLVSPLRHLAGIKNKMDGDALGRNGSINLVVPFLIFIRLHILYNTSRRRHPGFRSSVEHPLHAIRSRISGTRTWDAESQNNSWLPGLGLPSPLLETHTGFLLVGLGCLAVINIIFVIDIELALARSKNPESQEDDEWGFDHKFVTLFQLAAYLGEVDVVRFLIDRVDINIAGGEYGTAINVSIANGKTEVVQLLLRDPVIRIDHVEGVVPIFERLLATNRRIEAARVVVLQALKPKDLRTSVVAMTSALQGSEENVRHAGLEGRARFIKIAEPLYFTPGWGHCTTGQLHPKLKQKLAEVPDRWIVDGNYGNRIGPTLQNQSTDVICAFHLRI</sequence>
<feature type="transmembrane region" description="Helical" evidence="1">
    <location>
        <begin position="64"/>
        <end position="87"/>
    </location>
</feature>
<dbReference type="SUPFAM" id="SSF48403">
    <property type="entry name" value="Ankyrin repeat"/>
    <property type="match status" value="1"/>
</dbReference>
<dbReference type="Gene3D" id="1.25.40.20">
    <property type="entry name" value="Ankyrin repeat-containing domain"/>
    <property type="match status" value="1"/>
</dbReference>
<dbReference type="Proteomes" id="UP001218218">
    <property type="component" value="Unassembled WGS sequence"/>
</dbReference>
<gene>
    <name evidence="2" type="ORF">DFH08DRAFT_969345</name>
</gene>
<keyword evidence="3" id="KW-1185">Reference proteome</keyword>
<organism evidence="2 3">
    <name type="scientific">Mycena albidolilacea</name>
    <dbReference type="NCBI Taxonomy" id="1033008"/>
    <lineage>
        <taxon>Eukaryota</taxon>
        <taxon>Fungi</taxon>
        <taxon>Dikarya</taxon>
        <taxon>Basidiomycota</taxon>
        <taxon>Agaricomycotina</taxon>
        <taxon>Agaricomycetes</taxon>
        <taxon>Agaricomycetidae</taxon>
        <taxon>Agaricales</taxon>
        <taxon>Marasmiineae</taxon>
        <taxon>Mycenaceae</taxon>
        <taxon>Mycena</taxon>
    </lineage>
</organism>
<dbReference type="InterPro" id="IPR036770">
    <property type="entry name" value="Ankyrin_rpt-contain_sf"/>
</dbReference>
<evidence type="ECO:0008006" key="4">
    <source>
        <dbReference type="Google" id="ProtNLM"/>
    </source>
</evidence>
<dbReference type="AlphaFoldDB" id="A0AAD6ZHK0"/>
<dbReference type="EMBL" id="JARIHO010000047">
    <property type="protein sequence ID" value="KAJ7323272.1"/>
    <property type="molecule type" value="Genomic_DNA"/>
</dbReference>
<reference evidence="2" key="1">
    <citation type="submission" date="2023-03" db="EMBL/GenBank/DDBJ databases">
        <title>Massive genome expansion in bonnet fungi (Mycena s.s.) driven by repeated elements and novel gene families across ecological guilds.</title>
        <authorList>
            <consortium name="Lawrence Berkeley National Laboratory"/>
            <person name="Harder C.B."/>
            <person name="Miyauchi S."/>
            <person name="Viragh M."/>
            <person name="Kuo A."/>
            <person name="Thoen E."/>
            <person name="Andreopoulos B."/>
            <person name="Lu D."/>
            <person name="Skrede I."/>
            <person name="Drula E."/>
            <person name="Henrissat B."/>
            <person name="Morin E."/>
            <person name="Kohler A."/>
            <person name="Barry K."/>
            <person name="LaButti K."/>
            <person name="Morin E."/>
            <person name="Salamov A."/>
            <person name="Lipzen A."/>
            <person name="Mereny Z."/>
            <person name="Hegedus B."/>
            <person name="Baldrian P."/>
            <person name="Stursova M."/>
            <person name="Weitz H."/>
            <person name="Taylor A."/>
            <person name="Grigoriev I.V."/>
            <person name="Nagy L.G."/>
            <person name="Martin F."/>
            <person name="Kauserud H."/>
        </authorList>
    </citation>
    <scope>NUCLEOTIDE SEQUENCE</scope>
    <source>
        <strain evidence="2">CBHHK002</strain>
    </source>
</reference>
<comment type="caution">
    <text evidence="2">The sequence shown here is derived from an EMBL/GenBank/DDBJ whole genome shotgun (WGS) entry which is preliminary data.</text>
</comment>
<accession>A0AAD6ZHK0</accession>
<evidence type="ECO:0000313" key="3">
    <source>
        <dbReference type="Proteomes" id="UP001218218"/>
    </source>
</evidence>